<comment type="pathway">
    <text evidence="7">Carbohydrate biosynthesis; gluconeogenesis.</text>
</comment>
<feature type="active site" description="Proton donor" evidence="7">
    <location>
        <position position="384"/>
    </location>
</feature>
<dbReference type="EC" id="5.3.1.9" evidence="7"/>
<dbReference type="PROSITE" id="PS00765">
    <property type="entry name" value="P_GLUCOSE_ISOMERASE_1"/>
    <property type="match status" value="1"/>
</dbReference>
<feature type="active site" evidence="7">
    <location>
        <position position="536"/>
    </location>
</feature>
<keyword evidence="7" id="KW-0963">Cytoplasm</keyword>
<reference evidence="9 10" key="1">
    <citation type="submission" date="2021-08" db="EMBL/GenBank/DDBJ databases">
        <authorList>
            <person name="Peeters C."/>
        </authorList>
    </citation>
    <scope>NUCLEOTIDE SEQUENCE [LARGE SCALE GENOMIC DNA]</scope>
    <source>
        <strain evidence="9 10">LMG 23994</strain>
    </source>
</reference>
<evidence type="ECO:0000256" key="3">
    <source>
        <dbReference type="ARBA" id="ARBA00022432"/>
    </source>
</evidence>
<dbReference type="Gene3D" id="1.10.1390.10">
    <property type="match status" value="1"/>
</dbReference>
<dbReference type="PROSITE" id="PS51463">
    <property type="entry name" value="P_GLUCOSE_ISOMERASE_3"/>
    <property type="match status" value="1"/>
</dbReference>
<comment type="subcellular location">
    <subcellularLocation>
        <location evidence="7">Cytoplasm</location>
    </subcellularLocation>
</comment>
<dbReference type="Gene3D" id="3.40.50.10490">
    <property type="entry name" value="Glucose-6-phosphate isomerase like protein, domain 1"/>
    <property type="match status" value="2"/>
</dbReference>
<dbReference type="HAMAP" id="MF_00473">
    <property type="entry name" value="G6P_isomerase"/>
    <property type="match status" value="1"/>
</dbReference>
<proteinExistence type="inferred from homology"/>
<sequence>MIDTRHALYLQSPGNIRASSSCNESVPRMPTNLHAWNALQQHHDAIRDHQMADWFAENGADRVRQFSLEAAGLYLDYSKNRITPQTMQLLLQLADEAGVPARRDAMFAGEHINSTEDRAALHVALRATAGAGFKVDSVPVMPCIQSVLVRMRAFSEAVRSGAWTGTTGERITDVVNIGIGGSDLGPKMVCRALSHLAHDDGHSGPRMHFVSNVDGTELAESLERLDPRRTLMIVCSKTFTTLETMANAHSARQWYLDNGVAEDQLARHFVAVSTNVEAVRAFGIDPANMFEFWDWIGGRFSLWSSVGLSIALAVGFNAFADLLAGGRAMDEHFRTAPLERNMPVVLGMLGIWYRNFFNLPTSCMAPYSTSLELFPAFLQQLEMESNGKTVQLNGRRVRTHTSPVVWGTAGTNGQHAYFQMIHQGSQIVPVDFVAPLVPPRELPGHHAKLLANCFAQAEALMRGRSAEELRAAGVADELRIAHMVFEGNRPSNTLLMEDLTPHVLGALIALYEHRTFVQGVVWNINSFDQWGVELGKILARPIEAELNGAQAGSHDASTAALIARARGVLARNG</sequence>
<evidence type="ECO:0000313" key="9">
    <source>
        <dbReference type="EMBL" id="CAG9178119.1"/>
    </source>
</evidence>
<dbReference type="PRINTS" id="PR00662">
    <property type="entry name" value="G6PISOMERASE"/>
</dbReference>
<organism evidence="9 10">
    <name type="scientific">Cupriavidus pinatubonensis</name>
    <dbReference type="NCBI Taxonomy" id="248026"/>
    <lineage>
        <taxon>Bacteria</taxon>
        <taxon>Pseudomonadati</taxon>
        <taxon>Pseudomonadota</taxon>
        <taxon>Betaproteobacteria</taxon>
        <taxon>Burkholderiales</taxon>
        <taxon>Burkholderiaceae</taxon>
        <taxon>Cupriavidus</taxon>
    </lineage>
</organism>
<dbReference type="InterPro" id="IPR023096">
    <property type="entry name" value="G6P_Isomerase_C"/>
</dbReference>
<evidence type="ECO:0000256" key="2">
    <source>
        <dbReference type="ARBA" id="ARBA00006604"/>
    </source>
</evidence>
<dbReference type="InterPro" id="IPR018189">
    <property type="entry name" value="Phosphoglucose_isomerase_CS"/>
</dbReference>
<comment type="caution">
    <text evidence="9">The sequence shown here is derived from an EMBL/GenBank/DDBJ whole genome shotgun (WGS) entry which is preliminary data.</text>
</comment>
<keyword evidence="3 7" id="KW-0312">Gluconeogenesis</keyword>
<keyword evidence="4 7" id="KW-0324">Glycolysis</keyword>
<feature type="active site" evidence="7">
    <location>
        <position position="415"/>
    </location>
</feature>
<dbReference type="PROSITE" id="PS00174">
    <property type="entry name" value="P_GLUCOSE_ISOMERASE_2"/>
    <property type="match status" value="1"/>
</dbReference>
<dbReference type="Proteomes" id="UP000701702">
    <property type="component" value="Unassembled WGS sequence"/>
</dbReference>
<accession>A0ABM8XDD7</accession>
<dbReference type="InterPro" id="IPR035482">
    <property type="entry name" value="SIS_PGI_2"/>
</dbReference>
<evidence type="ECO:0000256" key="5">
    <source>
        <dbReference type="ARBA" id="ARBA00023235"/>
    </source>
</evidence>
<evidence type="ECO:0000256" key="4">
    <source>
        <dbReference type="ARBA" id="ARBA00023152"/>
    </source>
</evidence>
<keyword evidence="10" id="KW-1185">Reference proteome</keyword>
<protein>
    <recommendedName>
        <fullName evidence="7">Glucose-6-phosphate isomerase</fullName>
        <shortName evidence="7">GPI</shortName>
        <ecNumber evidence="7">5.3.1.9</ecNumber>
    </recommendedName>
    <alternativeName>
        <fullName evidence="7">Phosphoglucose isomerase</fullName>
        <shortName evidence="7">PGI</shortName>
    </alternativeName>
    <alternativeName>
        <fullName evidence="7">Phosphohexose isomerase</fullName>
        <shortName evidence="7">PHI</shortName>
    </alternativeName>
</protein>
<comment type="function">
    <text evidence="7">Catalyzes the reversible isomerization of glucose-6-phosphate to fructose-6-phosphate.</text>
</comment>
<gene>
    <name evidence="9" type="primary">pgi_2</name>
    <name evidence="7" type="synonym">pgi</name>
    <name evidence="9" type="ORF">LMG23994_03812</name>
</gene>
<evidence type="ECO:0000256" key="1">
    <source>
        <dbReference type="ARBA" id="ARBA00004926"/>
    </source>
</evidence>
<comment type="pathway">
    <text evidence="1 7 8">Carbohydrate degradation; glycolysis; D-glyceraldehyde 3-phosphate and glycerone phosphate from D-glucose: step 2/4.</text>
</comment>
<comment type="catalytic activity">
    <reaction evidence="6 7 8">
        <text>alpha-D-glucose 6-phosphate = beta-D-fructose 6-phosphate</text>
        <dbReference type="Rhea" id="RHEA:11816"/>
        <dbReference type="ChEBI" id="CHEBI:57634"/>
        <dbReference type="ChEBI" id="CHEBI:58225"/>
        <dbReference type="EC" id="5.3.1.9"/>
    </reaction>
</comment>
<dbReference type="NCBIfam" id="NF001211">
    <property type="entry name" value="PRK00179.1"/>
    <property type="match status" value="1"/>
</dbReference>
<dbReference type="InterPro" id="IPR046348">
    <property type="entry name" value="SIS_dom_sf"/>
</dbReference>
<dbReference type="InterPro" id="IPR001672">
    <property type="entry name" value="G6P_Isomerase"/>
</dbReference>
<dbReference type="PANTHER" id="PTHR11469:SF1">
    <property type="entry name" value="GLUCOSE-6-PHOSPHATE ISOMERASE"/>
    <property type="match status" value="1"/>
</dbReference>
<evidence type="ECO:0000256" key="8">
    <source>
        <dbReference type="RuleBase" id="RU000612"/>
    </source>
</evidence>
<evidence type="ECO:0000313" key="10">
    <source>
        <dbReference type="Proteomes" id="UP000701702"/>
    </source>
</evidence>
<dbReference type="CDD" id="cd05015">
    <property type="entry name" value="SIS_PGI_1"/>
    <property type="match status" value="1"/>
</dbReference>
<evidence type="ECO:0000256" key="6">
    <source>
        <dbReference type="ARBA" id="ARBA00029321"/>
    </source>
</evidence>
<name>A0ABM8XDD7_9BURK</name>
<dbReference type="CDD" id="cd05016">
    <property type="entry name" value="SIS_PGI_2"/>
    <property type="match status" value="1"/>
</dbReference>
<dbReference type="GO" id="GO:0004347">
    <property type="term" value="F:glucose-6-phosphate isomerase activity"/>
    <property type="evidence" value="ECO:0007669"/>
    <property type="project" value="UniProtKB-EC"/>
</dbReference>
<comment type="similarity">
    <text evidence="2 7 8">Belongs to the GPI family.</text>
</comment>
<keyword evidence="5 7" id="KW-0413">Isomerase</keyword>
<dbReference type="Pfam" id="PF00342">
    <property type="entry name" value="PGI"/>
    <property type="match status" value="1"/>
</dbReference>
<dbReference type="EMBL" id="CAJZAF010000021">
    <property type="protein sequence ID" value="CAG9178119.1"/>
    <property type="molecule type" value="Genomic_DNA"/>
</dbReference>
<dbReference type="SUPFAM" id="SSF53697">
    <property type="entry name" value="SIS domain"/>
    <property type="match status" value="1"/>
</dbReference>
<evidence type="ECO:0000256" key="7">
    <source>
        <dbReference type="HAMAP-Rule" id="MF_00473"/>
    </source>
</evidence>
<dbReference type="PANTHER" id="PTHR11469">
    <property type="entry name" value="GLUCOSE-6-PHOSPHATE ISOMERASE"/>
    <property type="match status" value="1"/>
</dbReference>
<dbReference type="InterPro" id="IPR035476">
    <property type="entry name" value="SIS_PGI_1"/>
</dbReference>